<dbReference type="PANTHER" id="PTHR12526">
    <property type="entry name" value="GLYCOSYLTRANSFERASE"/>
    <property type="match status" value="1"/>
</dbReference>
<keyword evidence="6" id="KW-1185">Reference proteome</keyword>
<feature type="region of interest" description="Disordered" evidence="3">
    <location>
        <begin position="126"/>
        <end position="203"/>
    </location>
</feature>
<keyword evidence="4" id="KW-0812">Transmembrane</keyword>
<name>A0ABR1G2J1_AURAN</name>
<organism evidence="5 6">
    <name type="scientific">Aureococcus anophagefferens</name>
    <name type="common">Harmful bloom alga</name>
    <dbReference type="NCBI Taxonomy" id="44056"/>
    <lineage>
        <taxon>Eukaryota</taxon>
        <taxon>Sar</taxon>
        <taxon>Stramenopiles</taxon>
        <taxon>Ochrophyta</taxon>
        <taxon>Pelagophyceae</taxon>
        <taxon>Pelagomonadales</taxon>
        <taxon>Pelagomonadaceae</taxon>
        <taxon>Aureococcus</taxon>
    </lineage>
</organism>
<keyword evidence="1" id="KW-0328">Glycosyltransferase</keyword>
<dbReference type="Pfam" id="PF13692">
    <property type="entry name" value="Glyco_trans_1_4"/>
    <property type="match status" value="1"/>
</dbReference>
<dbReference type="SUPFAM" id="SSF53756">
    <property type="entry name" value="UDP-Glycosyltransferase/glycogen phosphorylase"/>
    <property type="match status" value="1"/>
</dbReference>
<evidence type="ECO:0000313" key="6">
    <source>
        <dbReference type="Proteomes" id="UP001363151"/>
    </source>
</evidence>
<dbReference type="PANTHER" id="PTHR12526:SF510">
    <property type="entry name" value="D-INOSITOL 3-PHOSPHATE GLYCOSYLTRANSFERASE"/>
    <property type="match status" value="1"/>
</dbReference>
<evidence type="ECO:0000256" key="1">
    <source>
        <dbReference type="ARBA" id="ARBA00022676"/>
    </source>
</evidence>
<gene>
    <name evidence="5" type="ORF">SO694_00017481</name>
</gene>
<evidence type="ECO:0000256" key="2">
    <source>
        <dbReference type="ARBA" id="ARBA00022679"/>
    </source>
</evidence>
<feature type="region of interest" description="Disordered" evidence="3">
    <location>
        <begin position="1"/>
        <end position="20"/>
    </location>
</feature>
<keyword evidence="2" id="KW-0808">Transferase</keyword>
<keyword evidence="4" id="KW-0472">Membrane</keyword>
<dbReference type="Proteomes" id="UP001363151">
    <property type="component" value="Unassembled WGS sequence"/>
</dbReference>
<evidence type="ECO:0000256" key="4">
    <source>
        <dbReference type="SAM" id="Phobius"/>
    </source>
</evidence>
<feature type="transmembrane region" description="Helical" evidence="4">
    <location>
        <begin position="31"/>
        <end position="53"/>
    </location>
</feature>
<accession>A0ABR1G2J1</accession>
<feature type="compositionally biased region" description="Basic residues" evidence="3">
    <location>
        <begin position="1"/>
        <end position="11"/>
    </location>
</feature>
<evidence type="ECO:0008006" key="7">
    <source>
        <dbReference type="Google" id="ProtNLM"/>
    </source>
</evidence>
<reference evidence="5 6" key="1">
    <citation type="submission" date="2024-03" db="EMBL/GenBank/DDBJ databases">
        <title>Aureococcus anophagefferens CCMP1851 and Kratosvirus quantuckense: Draft genome of a second virus-susceptible host strain in the model system.</title>
        <authorList>
            <person name="Chase E."/>
            <person name="Truchon A.R."/>
            <person name="Schepens W."/>
            <person name="Wilhelm S.W."/>
        </authorList>
    </citation>
    <scope>NUCLEOTIDE SEQUENCE [LARGE SCALE GENOMIC DNA]</scope>
    <source>
        <strain evidence="5 6">CCMP1851</strain>
    </source>
</reference>
<proteinExistence type="predicted"/>
<feature type="compositionally biased region" description="Basic residues" evidence="3">
    <location>
        <begin position="180"/>
        <end position="192"/>
    </location>
</feature>
<feature type="compositionally biased region" description="Basic residues" evidence="3">
    <location>
        <begin position="153"/>
        <end position="165"/>
    </location>
</feature>
<evidence type="ECO:0000256" key="3">
    <source>
        <dbReference type="SAM" id="MobiDB-lite"/>
    </source>
</evidence>
<keyword evidence="4" id="KW-1133">Transmembrane helix</keyword>
<sequence length="1248" mass="131906">MHSSVSRRRRAAAASADLRHNSAQRRSGGRWYAWLVALLGLGYVAALVGFRALHGRRAAAAPPSSYFVLPPPEPWSPAAADVVAAARGSGRGRRRATAAPTAAAGDEATVNEALAELGVAAPAAAATTAHGRQNNRDTIFAAGLPMSGSGRGRGARRRGPGRRRRDGGDVERGRGPRAAPRGRRARARRAARRREGLRGPRAARRAGGRATFVVVLRHPLAWAVSMGLARQIQSSEAGGPGHRHGRGLTPFGDDVVSAFAFWMEAVEALVGECLTGVDCVVVHSEAAVHDDVAAAVLAMVPRAPPAPAAPAPALSPSAARMLGVASNAALIRCWLRGVKWHLVRRECERERGQYTDEEKLVATARHVDFWTVKRRYECALDGYGYSMRSFESLLSCSKLCLGGVAAALDSPPVQLELIEGRVAARSAAVAFAEANGSMPVRGAAGKRLVGDVIVAFFKVYHGAQSAGGRGGMFMRMQQVVRSLSDAGLTVHFICHCEMPPGHLLDTTWAPAGTRFYSGDTQQQLDQMLPYACGGEADVKALFLFVTSLTVDMHFRAAVKKAQYWWKEPKLGSLPSEKIKARVRAHSPGLRVVALTDDVHHIRAAEAFKDVGARQPLNVAFMLAWLKRRELALYYEAADVLTVSSEDADAIAADLDLLYGASPAVDAALAGRSRAPPRVSWAPFVQTDVGASDEPVAGALWNKTGLLYVGMPHPLAIPAVKWFVREVLPRLAAVLEDEKGMPKDFVDSHATLHLAGGGLDAHRWRQAYRDAPRAAQKRVKHVGALSDEELTAELLRYRRVFVAPLFNNTGIATKVVNAMSHGLPVVTTSGGCRGLGLDEDGDVLLVADDALTFARAVADLLVDDALWRRVSENSVRHVADHLSKDSLTRVVRGVVARAFDGGGEPPEDAAERPPGLVYAPLADLPRARDGPLAVDASCAALDGALSNPSIATVGGADLFAARLSRPRGAGDETVGFDARLVVGAVERGALSRCVASDPIADAGFASCGGSKSPYGVRFVDEPRLFGWRGEPWVLFAGRPTCNARGGGCAWCTSDLQILQYLARVGPDGALAAPPLPVASTRDALGSVQRAFTPFVGGDALYLVSALEPHVVLRVNATAEARGGARVAAAERAAISSADRLWADVRALDGGCRTRPPLLGATPAVLLDRRGPRPGGDARAAADAGVRGVRGAGADWTPRVWTAPLDDVEAALVAVAPRLDDLLVACDGGSDCAVLAAHGDACAAERGSRR</sequence>
<dbReference type="Gene3D" id="3.40.50.2000">
    <property type="entry name" value="Glycogen Phosphorylase B"/>
    <property type="match status" value="1"/>
</dbReference>
<dbReference type="EMBL" id="JBBJCI010000142">
    <property type="protein sequence ID" value="KAK7242552.1"/>
    <property type="molecule type" value="Genomic_DNA"/>
</dbReference>
<evidence type="ECO:0000313" key="5">
    <source>
        <dbReference type="EMBL" id="KAK7242552.1"/>
    </source>
</evidence>
<comment type="caution">
    <text evidence="5">The sequence shown here is derived from an EMBL/GenBank/DDBJ whole genome shotgun (WGS) entry which is preliminary data.</text>
</comment>
<protein>
    <recommendedName>
        <fullName evidence="7">Glycosyl transferase family 1 domain-containing protein</fullName>
    </recommendedName>
</protein>